<keyword evidence="2" id="KW-0732">Signal</keyword>
<proteinExistence type="predicted"/>
<dbReference type="Proteomes" id="UP001378592">
    <property type="component" value="Unassembled WGS sequence"/>
</dbReference>
<comment type="caution">
    <text evidence="3">The sequence shown here is derived from an EMBL/GenBank/DDBJ whole genome shotgun (WGS) entry which is preliminary data.</text>
</comment>
<name>A0AAN9VL73_9ORTH</name>
<feature type="region of interest" description="Disordered" evidence="1">
    <location>
        <begin position="33"/>
        <end position="68"/>
    </location>
</feature>
<dbReference type="AlphaFoldDB" id="A0AAN9VL73"/>
<sequence>MLALSPLRLLALCLGLATTLGTCSVAAQIADDEDAGDDGYYDEDLLEAEDDDGGGDDDDYDVEEEDEDDLWEEEDALLEEEWEAQPNITADELDVLSGVADYLSSVHHLLGDAARDKERRRAEGVLDDAFGPVKRDAVAAAAASALLPGSGPHVTRCVQDEEARARELLTRMQVELESCYELASPSLDPPSWSEGGAAGDGAEESGDAEEDEEVRREAEEFLSLALAVMRAVPLIGAPEVAELAGTAPHGATFQHHAEMLARRARRRRGRVQRCVDLRLEDAYARADAAREALAACLLLLGHPPPDTDPHDEL</sequence>
<evidence type="ECO:0000313" key="4">
    <source>
        <dbReference type="Proteomes" id="UP001378592"/>
    </source>
</evidence>
<feature type="chain" id="PRO_5042935762" evidence="2">
    <location>
        <begin position="22"/>
        <end position="313"/>
    </location>
</feature>
<evidence type="ECO:0000256" key="1">
    <source>
        <dbReference type="SAM" id="MobiDB-lite"/>
    </source>
</evidence>
<organism evidence="3 4">
    <name type="scientific">Gryllus longicercus</name>
    <dbReference type="NCBI Taxonomy" id="2509291"/>
    <lineage>
        <taxon>Eukaryota</taxon>
        <taxon>Metazoa</taxon>
        <taxon>Ecdysozoa</taxon>
        <taxon>Arthropoda</taxon>
        <taxon>Hexapoda</taxon>
        <taxon>Insecta</taxon>
        <taxon>Pterygota</taxon>
        <taxon>Neoptera</taxon>
        <taxon>Polyneoptera</taxon>
        <taxon>Orthoptera</taxon>
        <taxon>Ensifera</taxon>
        <taxon>Gryllidea</taxon>
        <taxon>Grylloidea</taxon>
        <taxon>Gryllidae</taxon>
        <taxon>Gryllinae</taxon>
        <taxon>Gryllus</taxon>
    </lineage>
</organism>
<accession>A0AAN9VL73</accession>
<reference evidence="3 4" key="1">
    <citation type="submission" date="2024-03" db="EMBL/GenBank/DDBJ databases">
        <title>The genome assembly and annotation of the cricket Gryllus longicercus Weissman &amp; Gray.</title>
        <authorList>
            <person name="Szrajer S."/>
            <person name="Gray D."/>
            <person name="Ylla G."/>
        </authorList>
    </citation>
    <scope>NUCLEOTIDE SEQUENCE [LARGE SCALE GENOMIC DNA]</scope>
    <source>
        <strain evidence="3">DAG 2021-001</strain>
        <tissue evidence="3">Whole body minus gut</tissue>
    </source>
</reference>
<feature type="region of interest" description="Disordered" evidence="1">
    <location>
        <begin position="183"/>
        <end position="216"/>
    </location>
</feature>
<protein>
    <submittedName>
        <fullName evidence="3">Uncharacterized protein</fullName>
    </submittedName>
</protein>
<keyword evidence="4" id="KW-1185">Reference proteome</keyword>
<dbReference type="EMBL" id="JAZDUA010000389">
    <property type="protein sequence ID" value="KAK7793308.1"/>
    <property type="molecule type" value="Genomic_DNA"/>
</dbReference>
<evidence type="ECO:0000256" key="2">
    <source>
        <dbReference type="SAM" id="SignalP"/>
    </source>
</evidence>
<feature type="compositionally biased region" description="Acidic residues" evidence="1">
    <location>
        <begin position="201"/>
        <end position="212"/>
    </location>
</feature>
<gene>
    <name evidence="3" type="ORF">R5R35_007633</name>
</gene>
<feature type="signal peptide" evidence="2">
    <location>
        <begin position="1"/>
        <end position="21"/>
    </location>
</feature>
<evidence type="ECO:0000313" key="3">
    <source>
        <dbReference type="EMBL" id="KAK7793308.1"/>
    </source>
</evidence>